<dbReference type="RefSeq" id="YP_009392637.1">
    <property type="nucleotide sequence ID" value="NC_035264.1"/>
</dbReference>
<geneLocation type="chloroplast" evidence="2"/>
<name>A0A1Z1M587_9FLOR</name>
<evidence type="ECO:0000256" key="1">
    <source>
        <dbReference type="SAM" id="Phobius"/>
    </source>
</evidence>
<keyword evidence="2" id="KW-0150">Chloroplast</keyword>
<accession>A0A1Z1M587</accession>
<dbReference type="EMBL" id="MF101417">
    <property type="protein sequence ID" value="ARW61199.1"/>
    <property type="molecule type" value="Genomic_DNA"/>
</dbReference>
<gene>
    <name evidence="2" type="primary">orf66</name>
</gene>
<keyword evidence="1" id="KW-0812">Transmembrane</keyword>
<keyword evidence="2" id="KW-0934">Plastid</keyword>
<proteinExistence type="predicted"/>
<dbReference type="InterPro" id="IPR007570">
    <property type="entry name" value="Uncharacterised_Ycf23"/>
</dbReference>
<sequence>MNVNLYFSENIFSSTNLSASSLLSAYVISNSVKIPAIASSNINCVSISIAIFYVVFGIRVSCIFTK</sequence>
<dbReference type="Pfam" id="PF04481">
    <property type="entry name" value="DUF561"/>
    <property type="match status" value="1"/>
</dbReference>
<protein>
    <submittedName>
        <fullName evidence="2">Uncharacterized protein</fullName>
    </submittedName>
</protein>
<dbReference type="AlphaFoldDB" id="A0A1Z1M587"/>
<evidence type="ECO:0000313" key="2">
    <source>
        <dbReference type="EMBL" id="ARW61199.1"/>
    </source>
</evidence>
<feature type="transmembrane region" description="Helical" evidence="1">
    <location>
        <begin position="34"/>
        <end position="56"/>
    </location>
</feature>
<keyword evidence="1" id="KW-0472">Membrane</keyword>
<organism evidence="2">
    <name type="scientific">Bostrychia tenella</name>
    <dbReference type="NCBI Taxonomy" id="324755"/>
    <lineage>
        <taxon>Eukaryota</taxon>
        <taxon>Rhodophyta</taxon>
        <taxon>Florideophyceae</taxon>
        <taxon>Rhodymeniophycidae</taxon>
        <taxon>Ceramiales</taxon>
        <taxon>Rhodomelaceae</taxon>
        <taxon>Bostrychia</taxon>
    </lineage>
</organism>
<reference evidence="2" key="1">
    <citation type="journal article" date="2017" name="J. Phycol.">
        <title>Analysis of chloroplast genomes and a supermatrix inform reclassification of the Rhodomelaceae (Rhodophyta).</title>
        <authorList>
            <person name="Diaz-Tapia P."/>
            <person name="Maggs C.A."/>
            <person name="West J.A."/>
            <person name="Verbruggen H."/>
        </authorList>
    </citation>
    <scope>NUCLEOTIDE SEQUENCE</scope>
    <source>
        <strain evidence="2">JW3079</strain>
    </source>
</reference>
<keyword evidence="1" id="KW-1133">Transmembrane helix</keyword>
<dbReference type="GeneID" id="33354204"/>